<sequence length="80" mass="9278">MDCSAIESNWLVCTEDCKNIRLLPHHRREKFGYDGVKNIIESKSSREIQSHVLRRIPVSLILDTNYEVESEKLVTITECS</sequence>
<gene>
    <name evidence="1" type="ORF">NPIL_309481</name>
</gene>
<dbReference type="Proteomes" id="UP000887013">
    <property type="component" value="Unassembled WGS sequence"/>
</dbReference>
<proteinExistence type="predicted"/>
<dbReference type="EMBL" id="BMAW01079165">
    <property type="protein sequence ID" value="GFU14268.1"/>
    <property type="molecule type" value="Genomic_DNA"/>
</dbReference>
<dbReference type="AlphaFoldDB" id="A0A8X6QA78"/>
<evidence type="ECO:0000313" key="2">
    <source>
        <dbReference type="Proteomes" id="UP000887013"/>
    </source>
</evidence>
<organism evidence="1 2">
    <name type="scientific">Nephila pilipes</name>
    <name type="common">Giant wood spider</name>
    <name type="synonym">Nephila maculata</name>
    <dbReference type="NCBI Taxonomy" id="299642"/>
    <lineage>
        <taxon>Eukaryota</taxon>
        <taxon>Metazoa</taxon>
        <taxon>Ecdysozoa</taxon>
        <taxon>Arthropoda</taxon>
        <taxon>Chelicerata</taxon>
        <taxon>Arachnida</taxon>
        <taxon>Araneae</taxon>
        <taxon>Araneomorphae</taxon>
        <taxon>Entelegynae</taxon>
        <taxon>Araneoidea</taxon>
        <taxon>Nephilidae</taxon>
        <taxon>Nephila</taxon>
    </lineage>
</organism>
<name>A0A8X6QA78_NEPPI</name>
<comment type="caution">
    <text evidence="1">The sequence shown here is derived from an EMBL/GenBank/DDBJ whole genome shotgun (WGS) entry which is preliminary data.</text>
</comment>
<accession>A0A8X6QA78</accession>
<keyword evidence="2" id="KW-1185">Reference proteome</keyword>
<protein>
    <submittedName>
        <fullName evidence="1">Uncharacterized protein</fullName>
    </submittedName>
</protein>
<evidence type="ECO:0000313" key="1">
    <source>
        <dbReference type="EMBL" id="GFU14268.1"/>
    </source>
</evidence>
<reference evidence="1" key="1">
    <citation type="submission" date="2020-08" db="EMBL/GenBank/DDBJ databases">
        <title>Multicomponent nature underlies the extraordinary mechanical properties of spider dragline silk.</title>
        <authorList>
            <person name="Kono N."/>
            <person name="Nakamura H."/>
            <person name="Mori M."/>
            <person name="Yoshida Y."/>
            <person name="Ohtoshi R."/>
            <person name="Malay A.D."/>
            <person name="Moran D.A.P."/>
            <person name="Tomita M."/>
            <person name="Numata K."/>
            <person name="Arakawa K."/>
        </authorList>
    </citation>
    <scope>NUCLEOTIDE SEQUENCE</scope>
</reference>